<gene>
    <name evidence="2" type="ORF">GCM10009863_37780</name>
</gene>
<comment type="caution">
    <text evidence="2">The sequence shown here is derived from an EMBL/GenBank/DDBJ whole genome shotgun (WGS) entry which is preliminary data.</text>
</comment>
<evidence type="ECO:0000313" key="2">
    <source>
        <dbReference type="EMBL" id="GAA2620169.1"/>
    </source>
</evidence>
<sequence length="91" mass="10151">MSSYNIDMAKRPLAIGPAGFRTARLIEHVRNERGLSQRELAARLNRLGHPLAHTALSRIECLRRRCDVDDLVAIAGALEVPPVALLQRRES</sequence>
<organism evidence="2 3">
    <name type="scientific">Streptomyces axinellae</name>
    <dbReference type="NCBI Taxonomy" id="552788"/>
    <lineage>
        <taxon>Bacteria</taxon>
        <taxon>Bacillati</taxon>
        <taxon>Actinomycetota</taxon>
        <taxon>Actinomycetes</taxon>
        <taxon>Kitasatosporales</taxon>
        <taxon>Streptomycetaceae</taxon>
        <taxon>Streptomyces</taxon>
    </lineage>
</organism>
<dbReference type="Proteomes" id="UP001501447">
    <property type="component" value="Unassembled WGS sequence"/>
</dbReference>
<dbReference type="InterPro" id="IPR010982">
    <property type="entry name" value="Lambda_DNA-bd_dom_sf"/>
</dbReference>
<dbReference type="Gene3D" id="1.10.260.40">
    <property type="entry name" value="lambda repressor-like DNA-binding domains"/>
    <property type="match status" value="1"/>
</dbReference>
<dbReference type="CDD" id="cd00093">
    <property type="entry name" value="HTH_XRE"/>
    <property type="match status" value="1"/>
</dbReference>
<dbReference type="EMBL" id="BAAARJ010000011">
    <property type="protein sequence ID" value="GAA2620169.1"/>
    <property type="molecule type" value="Genomic_DNA"/>
</dbReference>
<dbReference type="PROSITE" id="PS50943">
    <property type="entry name" value="HTH_CROC1"/>
    <property type="match status" value="1"/>
</dbReference>
<protein>
    <recommendedName>
        <fullName evidence="1">HTH cro/C1-type domain-containing protein</fullName>
    </recommendedName>
</protein>
<evidence type="ECO:0000313" key="3">
    <source>
        <dbReference type="Proteomes" id="UP001501447"/>
    </source>
</evidence>
<dbReference type="InterPro" id="IPR001387">
    <property type="entry name" value="Cro/C1-type_HTH"/>
</dbReference>
<dbReference type="SUPFAM" id="SSF47413">
    <property type="entry name" value="lambda repressor-like DNA-binding domains"/>
    <property type="match status" value="1"/>
</dbReference>
<name>A0ABP6CPY4_9ACTN</name>
<feature type="domain" description="HTH cro/C1-type" evidence="1">
    <location>
        <begin position="26"/>
        <end position="85"/>
    </location>
</feature>
<reference evidence="3" key="1">
    <citation type="journal article" date="2019" name="Int. J. Syst. Evol. Microbiol.">
        <title>The Global Catalogue of Microorganisms (GCM) 10K type strain sequencing project: providing services to taxonomists for standard genome sequencing and annotation.</title>
        <authorList>
            <consortium name="The Broad Institute Genomics Platform"/>
            <consortium name="The Broad Institute Genome Sequencing Center for Infectious Disease"/>
            <person name="Wu L."/>
            <person name="Ma J."/>
        </authorList>
    </citation>
    <scope>NUCLEOTIDE SEQUENCE [LARGE SCALE GENOMIC DNA]</scope>
    <source>
        <strain evidence="3">JCM 16373</strain>
    </source>
</reference>
<dbReference type="SMART" id="SM00530">
    <property type="entry name" value="HTH_XRE"/>
    <property type="match status" value="1"/>
</dbReference>
<evidence type="ECO:0000259" key="1">
    <source>
        <dbReference type="PROSITE" id="PS50943"/>
    </source>
</evidence>
<proteinExistence type="predicted"/>
<accession>A0ABP6CPY4</accession>
<keyword evidence="3" id="KW-1185">Reference proteome</keyword>
<dbReference type="Pfam" id="PF01381">
    <property type="entry name" value="HTH_3"/>
    <property type="match status" value="1"/>
</dbReference>
<dbReference type="RefSeq" id="WP_344567427.1">
    <property type="nucleotide sequence ID" value="NZ_BAAARJ010000011.1"/>
</dbReference>